<dbReference type="SMART" id="SM00192">
    <property type="entry name" value="LDLa"/>
    <property type="match status" value="1"/>
</dbReference>
<protein>
    <submittedName>
        <fullName evidence="3">Formin-like protein 18</fullName>
    </submittedName>
</protein>
<dbReference type="InterPro" id="IPR036179">
    <property type="entry name" value="Ig-like_dom_sf"/>
</dbReference>
<dbReference type="SUPFAM" id="SSF57424">
    <property type="entry name" value="LDL receptor-like module"/>
    <property type="match status" value="1"/>
</dbReference>
<reference evidence="3" key="1">
    <citation type="submission" date="2025-08" db="UniProtKB">
        <authorList>
            <consortium name="RefSeq"/>
        </authorList>
    </citation>
    <scope>IDENTIFICATION</scope>
</reference>
<evidence type="ECO:0000313" key="3">
    <source>
        <dbReference type="RefSeq" id="XP_029642928.1"/>
    </source>
</evidence>
<dbReference type="InterPro" id="IPR007110">
    <property type="entry name" value="Ig-like_dom"/>
</dbReference>
<feature type="disulfide bond" evidence="1">
    <location>
        <begin position="151"/>
        <end position="166"/>
    </location>
</feature>
<comment type="caution">
    <text evidence="1">Lacks conserved residue(s) required for the propagation of feature annotation.</text>
</comment>
<dbReference type="Pfam" id="PF00057">
    <property type="entry name" value="Ldl_recept_a"/>
    <property type="match status" value="1"/>
</dbReference>
<dbReference type="Gene3D" id="2.60.40.10">
    <property type="entry name" value="Immunoglobulins"/>
    <property type="match status" value="1"/>
</dbReference>
<accession>A0A6P7SX89</accession>
<dbReference type="PROSITE" id="PS50835">
    <property type="entry name" value="IG_LIKE"/>
    <property type="match status" value="1"/>
</dbReference>
<dbReference type="SUPFAM" id="SSF48726">
    <property type="entry name" value="Immunoglobulin"/>
    <property type="match status" value="1"/>
</dbReference>
<dbReference type="Proteomes" id="UP000515154">
    <property type="component" value="Linkage group LG11"/>
</dbReference>
<dbReference type="InterPro" id="IPR036055">
    <property type="entry name" value="LDL_receptor-like_sf"/>
</dbReference>
<evidence type="ECO:0000256" key="1">
    <source>
        <dbReference type="PROSITE-ProRule" id="PRU00124"/>
    </source>
</evidence>
<keyword evidence="1" id="KW-1015">Disulfide bond</keyword>
<dbReference type="InterPro" id="IPR002172">
    <property type="entry name" value="LDrepeatLR_classA_rpt"/>
</dbReference>
<dbReference type="InterPro" id="IPR013783">
    <property type="entry name" value="Ig-like_fold"/>
</dbReference>
<dbReference type="RefSeq" id="XP_029642928.1">
    <property type="nucleotide sequence ID" value="XM_029787068.2"/>
</dbReference>
<gene>
    <name evidence="3" type="primary">LOC115217390</name>
</gene>
<organism evidence="2 3">
    <name type="scientific">Octopus sinensis</name>
    <name type="common">East Asian common octopus</name>
    <dbReference type="NCBI Taxonomy" id="2607531"/>
    <lineage>
        <taxon>Eukaryota</taxon>
        <taxon>Metazoa</taxon>
        <taxon>Spiralia</taxon>
        <taxon>Lophotrochozoa</taxon>
        <taxon>Mollusca</taxon>
        <taxon>Cephalopoda</taxon>
        <taxon>Coleoidea</taxon>
        <taxon>Octopodiformes</taxon>
        <taxon>Octopoda</taxon>
        <taxon>Incirrata</taxon>
        <taxon>Octopodidae</taxon>
        <taxon>Octopus</taxon>
    </lineage>
</organism>
<dbReference type="CDD" id="cd00096">
    <property type="entry name" value="Ig"/>
    <property type="match status" value="1"/>
</dbReference>
<dbReference type="KEGG" id="osn:115217390"/>
<dbReference type="AlphaFoldDB" id="A0A6P7SX89"/>
<proteinExistence type="predicted"/>
<dbReference type="Gene3D" id="4.10.400.10">
    <property type="entry name" value="Low-density Lipoprotein Receptor"/>
    <property type="match status" value="1"/>
</dbReference>
<sequence>MYSNHWIKTPPPLLLFLLCCLVVGTCQFSEPKIKILPKWRLKKVKGSNLQMKCVVNSVKKPPIFMKWLFISVDRNDTLACSRGNNSVSLNIKKLKILDAGAYICVVKLANGKIVNKDAVVFILDKEMPGPCSEHQFLCQTSRLCIAKKFLCNRVNDCTDKSDEKDCEASHPTYAVTKHPDTELDGQAFFMQTAVYSVIGCAIGVILLISVLIIAVFRVRMKRAAVRRAMAPNDSGMRGNAATSAAGGSSAASGSNSVPPEYDPFLSPSSQQQQQQQQPSSSSSSQFGNIIVNVNNGVQYVPGSDFPQYIEPPPPYSTVVAGRECSPPPPYSTIDPSAPPLPPLPPPPPPPSSSAAAASSPILNLSTPTQQTEPPERITPLLPPPRSMSALTPPILADPTQTGELPRTLPAQLSAATADGHALPGHIIVKDGKIILTPRNS</sequence>
<dbReference type="InterPro" id="IPR023415">
    <property type="entry name" value="LDLR_class-A_CS"/>
</dbReference>
<keyword evidence="2" id="KW-1185">Reference proteome</keyword>
<dbReference type="PROSITE" id="PS01209">
    <property type="entry name" value="LDLRA_1"/>
    <property type="match status" value="1"/>
</dbReference>
<name>A0A6P7SX89_9MOLL</name>
<evidence type="ECO:0000313" key="2">
    <source>
        <dbReference type="Proteomes" id="UP000515154"/>
    </source>
</evidence>
<dbReference type="CDD" id="cd00112">
    <property type="entry name" value="LDLa"/>
    <property type="match status" value="1"/>
</dbReference>
<dbReference type="PROSITE" id="PS50068">
    <property type="entry name" value="LDLRA_2"/>
    <property type="match status" value="1"/>
</dbReference>